<keyword evidence="2" id="KW-1185">Reference proteome</keyword>
<dbReference type="Proteomes" id="UP000696280">
    <property type="component" value="Unassembled WGS sequence"/>
</dbReference>
<proteinExistence type="predicted"/>
<reference evidence="1" key="1">
    <citation type="submission" date="2021-07" db="EMBL/GenBank/DDBJ databases">
        <authorList>
            <person name="Durling M."/>
        </authorList>
    </citation>
    <scope>NUCLEOTIDE SEQUENCE</scope>
</reference>
<protein>
    <submittedName>
        <fullName evidence="1">Uncharacterized protein</fullName>
    </submittedName>
</protein>
<evidence type="ECO:0000313" key="1">
    <source>
        <dbReference type="EMBL" id="CAG8954112.1"/>
    </source>
</evidence>
<accession>A0A9N9PU31</accession>
<dbReference type="AlphaFoldDB" id="A0A9N9PU31"/>
<dbReference type="EMBL" id="CAJVRL010000055">
    <property type="protein sequence ID" value="CAG8954112.1"/>
    <property type="molecule type" value="Genomic_DNA"/>
</dbReference>
<evidence type="ECO:0000313" key="2">
    <source>
        <dbReference type="Proteomes" id="UP000696280"/>
    </source>
</evidence>
<name>A0A9N9PU31_9HELO</name>
<comment type="caution">
    <text evidence="1">The sequence shown here is derived from an EMBL/GenBank/DDBJ whole genome shotgun (WGS) entry which is preliminary data.</text>
</comment>
<gene>
    <name evidence="1" type="ORF">HYFRA_00009216</name>
</gene>
<organism evidence="1 2">
    <name type="scientific">Hymenoscyphus fraxineus</name>
    <dbReference type="NCBI Taxonomy" id="746836"/>
    <lineage>
        <taxon>Eukaryota</taxon>
        <taxon>Fungi</taxon>
        <taxon>Dikarya</taxon>
        <taxon>Ascomycota</taxon>
        <taxon>Pezizomycotina</taxon>
        <taxon>Leotiomycetes</taxon>
        <taxon>Helotiales</taxon>
        <taxon>Helotiaceae</taxon>
        <taxon>Hymenoscyphus</taxon>
    </lineage>
</organism>
<dbReference type="OrthoDB" id="10474039at2759"/>
<sequence>MEFRLSSFLFGDDDRPRRRLLSGWFAIEAIHSSRFNISSVPGGFVFQTPIAQVLVLVWIRWIFGMGHSPHIKWVSSCDSGTLFVPVNLSGQSGS</sequence>